<accession>A0ABR1UV10</accession>
<evidence type="ECO:0000256" key="2">
    <source>
        <dbReference type="ARBA" id="ARBA00004778"/>
    </source>
</evidence>
<dbReference type="Gene3D" id="3.40.50.10440">
    <property type="entry name" value="Dihydroxyacetone kinase, domain 1"/>
    <property type="match status" value="1"/>
</dbReference>
<comment type="function">
    <text evidence="1">Catalyzes both the phosphorylation of dihydroxyacetone and of glyceraldehyde.</text>
</comment>
<dbReference type="SUPFAM" id="SSF101473">
    <property type="entry name" value="DhaL-like"/>
    <property type="match status" value="2"/>
</dbReference>
<evidence type="ECO:0000256" key="7">
    <source>
        <dbReference type="ARBA" id="ARBA00022798"/>
    </source>
</evidence>
<evidence type="ECO:0000256" key="10">
    <source>
        <dbReference type="ARBA" id="ARBA00048898"/>
    </source>
</evidence>
<dbReference type="PROSITE" id="PS51480">
    <property type="entry name" value="DHAL"/>
    <property type="match status" value="1"/>
</dbReference>
<dbReference type="EMBL" id="JAQQWN010000010">
    <property type="protein sequence ID" value="KAK8062727.1"/>
    <property type="molecule type" value="Genomic_DNA"/>
</dbReference>
<comment type="catalytic activity">
    <reaction evidence="9">
        <text>D-glyceraldehyde + ATP = D-glyceraldehyde 3-phosphate + ADP + H(+)</text>
        <dbReference type="Rhea" id="RHEA:13941"/>
        <dbReference type="ChEBI" id="CHEBI:15378"/>
        <dbReference type="ChEBI" id="CHEBI:17378"/>
        <dbReference type="ChEBI" id="CHEBI:30616"/>
        <dbReference type="ChEBI" id="CHEBI:59776"/>
        <dbReference type="ChEBI" id="CHEBI:456216"/>
        <dbReference type="EC" id="2.7.1.28"/>
    </reaction>
</comment>
<keyword evidence="7" id="KW-0319">Glycerol metabolism</keyword>
<dbReference type="InterPro" id="IPR004007">
    <property type="entry name" value="DhaL_dom"/>
</dbReference>
<keyword evidence="4" id="KW-0808">Transferase</keyword>
<keyword evidence="5" id="KW-0547">Nucleotide-binding</keyword>
<dbReference type="PANTHER" id="PTHR28629:SF1">
    <property type="entry name" value="YALI0F01606P"/>
    <property type="match status" value="1"/>
</dbReference>
<proteinExistence type="inferred from homology"/>
<evidence type="ECO:0008006" key="16">
    <source>
        <dbReference type="Google" id="ProtNLM"/>
    </source>
</evidence>
<dbReference type="GeneID" id="92052198"/>
<dbReference type="Gene3D" id="1.25.40.340">
    <property type="match status" value="2"/>
</dbReference>
<evidence type="ECO:0000256" key="9">
    <source>
        <dbReference type="ARBA" id="ARBA00047974"/>
    </source>
</evidence>
<evidence type="ECO:0000256" key="6">
    <source>
        <dbReference type="ARBA" id="ARBA00022777"/>
    </source>
</evidence>
<protein>
    <recommendedName>
        <fullName evidence="16">Dihydroxyacetone kinase</fullName>
    </recommendedName>
</protein>
<keyword evidence="6" id="KW-0418">Kinase</keyword>
<comment type="caution">
    <text evidence="14">The sequence shown here is derived from an EMBL/GenBank/DDBJ whole genome shotgun (WGS) entry which is preliminary data.</text>
</comment>
<dbReference type="PANTHER" id="PTHR28629">
    <property type="entry name" value="TRIOKINASE/FMN CYCLASE"/>
    <property type="match status" value="1"/>
</dbReference>
<dbReference type="InterPro" id="IPR036117">
    <property type="entry name" value="DhaL_dom_sf"/>
</dbReference>
<dbReference type="SUPFAM" id="SSF82549">
    <property type="entry name" value="DAK1/DegV-like"/>
    <property type="match status" value="1"/>
</dbReference>
<dbReference type="Gene3D" id="3.30.1180.20">
    <property type="entry name" value="Dihydroxyacetone kinase, domain 2"/>
    <property type="match status" value="1"/>
</dbReference>
<evidence type="ECO:0000256" key="1">
    <source>
        <dbReference type="ARBA" id="ARBA00003264"/>
    </source>
</evidence>
<dbReference type="SMART" id="SM01120">
    <property type="entry name" value="Dak2"/>
    <property type="match status" value="1"/>
</dbReference>
<dbReference type="InterPro" id="IPR004006">
    <property type="entry name" value="DhaK_dom"/>
</dbReference>
<dbReference type="Pfam" id="PF02734">
    <property type="entry name" value="Dak2"/>
    <property type="match status" value="1"/>
</dbReference>
<keyword evidence="15" id="KW-1185">Reference proteome</keyword>
<feature type="domain" description="DhaK" evidence="13">
    <location>
        <begin position="11"/>
        <end position="352"/>
    </location>
</feature>
<gene>
    <name evidence="14" type="ORF">PG997_014824</name>
</gene>
<evidence type="ECO:0000259" key="12">
    <source>
        <dbReference type="PROSITE" id="PS51480"/>
    </source>
</evidence>
<evidence type="ECO:0000256" key="4">
    <source>
        <dbReference type="ARBA" id="ARBA00022679"/>
    </source>
</evidence>
<evidence type="ECO:0000256" key="5">
    <source>
        <dbReference type="ARBA" id="ARBA00022741"/>
    </source>
</evidence>
<evidence type="ECO:0000313" key="15">
    <source>
        <dbReference type="Proteomes" id="UP001433268"/>
    </source>
</evidence>
<dbReference type="PROSITE" id="PS51481">
    <property type="entry name" value="DHAK"/>
    <property type="match status" value="1"/>
</dbReference>
<evidence type="ECO:0000256" key="8">
    <source>
        <dbReference type="ARBA" id="ARBA00022840"/>
    </source>
</evidence>
<evidence type="ECO:0000256" key="11">
    <source>
        <dbReference type="SAM" id="MobiDB-lite"/>
    </source>
</evidence>
<evidence type="ECO:0000259" key="13">
    <source>
        <dbReference type="PROSITE" id="PS51481"/>
    </source>
</evidence>
<organism evidence="14 15">
    <name type="scientific">Apiospora hydei</name>
    <dbReference type="NCBI Taxonomy" id="1337664"/>
    <lineage>
        <taxon>Eukaryota</taxon>
        <taxon>Fungi</taxon>
        <taxon>Dikarya</taxon>
        <taxon>Ascomycota</taxon>
        <taxon>Pezizomycotina</taxon>
        <taxon>Sordariomycetes</taxon>
        <taxon>Xylariomycetidae</taxon>
        <taxon>Amphisphaeriales</taxon>
        <taxon>Apiosporaceae</taxon>
        <taxon>Apiospora</taxon>
    </lineage>
</organism>
<reference evidence="14 15" key="1">
    <citation type="submission" date="2023-01" db="EMBL/GenBank/DDBJ databases">
        <title>Analysis of 21 Apiospora genomes using comparative genomics revels a genus with tremendous synthesis potential of carbohydrate active enzymes and secondary metabolites.</title>
        <authorList>
            <person name="Sorensen T."/>
        </authorList>
    </citation>
    <scope>NUCLEOTIDE SEQUENCE [LARGE SCALE GENOMIC DNA]</scope>
    <source>
        <strain evidence="14 15">CBS 114990</strain>
    </source>
</reference>
<dbReference type="Pfam" id="PF02733">
    <property type="entry name" value="Dak1"/>
    <property type="match status" value="1"/>
</dbReference>
<comment type="catalytic activity">
    <reaction evidence="10">
        <text>dihydroxyacetone + ATP = dihydroxyacetone phosphate + ADP + H(+)</text>
        <dbReference type="Rhea" id="RHEA:15773"/>
        <dbReference type="ChEBI" id="CHEBI:15378"/>
        <dbReference type="ChEBI" id="CHEBI:16016"/>
        <dbReference type="ChEBI" id="CHEBI:30616"/>
        <dbReference type="ChEBI" id="CHEBI:57642"/>
        <dbReference type="ChEBI" id="CHEBI:456216"/>
        <dbReference type="EC" id="2.7.1.29"/>
    </reaction>
</comment>
<comment type="similarity">
    <text evidence="3">Belongs to the dihydroxyacetone kinase (DAK) family.</text>
</comment>
<feature type="region of interest" description="Disordered" evidence="11">
    <location>
        <begin position="457"/>
        <end position="491"/>
    </location>
</feature>
<sequence>MSDKHFFPETAANTLVPKYLRAFTAANPHLGLIESERVVYEKQHDRRAVSVISGGGSGHEPGWSGYVGKGALAAAACGDIFASPSTKQILAAVRATPSDEGHIMMITNYTGDKLHFGLAAERAKADGTCRNVAVIPLTDDVSLGRSKSAVVGRRGMPGHMIPAKITTAAAAKKYSFDRCVKLATAVNAEVVSIGSALDHCHVPGRAKHETLPSDVVVVGAGIHNEPGAQRLSPFPPVEDLISHCLKLLCDPNDPERSFVEFHNNDTVVLLINNYGGVSNLELGALTDETMVQLGRTWNIKPARILSGSFETSLNGPGFSISLCNLTNAANEVSAPVEELLDLLDMKTDAVHWPNVFSPDAYKTQTEESTTEHIEHRPELAHENDIKVAPSLLDSVIRTACLAAIAAEPNLTKWDMIMGDGDCGEAVQGVSEGEHPKLPYSPFIRFGTSADICRNRHYRNTRPRRKQGRLHHEVPPSHDRRRRQHGREPGRDPCILLSAFTSALQQVVKRNGGQSASSSTTYAQTLAEAVETLKKYTGAREGDRTVMDVMIPFAESFAKTGGDFAAAVRVAHEKAEGTRHLKAKFGRASYVAEAQGQAIPDPGAWAFYEWVAGMQKAIEQQ</sequence>
<dbReference type="InterPro" id="IPR050861">
    <property type="entry name" value="Dihydroxyacetone_Kinase"/>
</dbReference>
<evidence type="ECO:0000256" key="3">
    <source>
        <dbReference type="ARBA" id="ARBA00008757"/>
    </source>
</evidence>
<feature type="domain" description="DhaL" evidence="12">
    <location>
        <begin position="390"/>
        <end position="615"/>
    </location>
</feature>
<comment type="pathway">
    <text evidence="2">Polyol metabolism; glycerol fermentation; glycerone phosphate from glycerol (oxidative route): step 2/2.</text>
</comment>
<name>A0ABR1UV10_9PEZI</name>
<dbReference type="Proteomes" id="UP001433268">
    <property type="component" value="Unassembled WGS sequence"/>
</dbReference>
<feature type="compositionally biased region" description="Basic residues" evidence="11">
    <location>
        <begin position="457"/>
        <end position="468"/>
    </location>
</feature>
<evidence type="ECO:0000313" key="14">
    <source>
        <dbReference type="EMBL" id="KAK8062727.1"/>
    </source>
</evidence>
<keyword evidence="8" id="KW-0067">ATP-binding</keyword>
<dbReference type="RefSeq" id="XP_066661326.1">
    <property type="nucleotide sequence ID" value="XM_066819138.1"/>
</dbReference>